<organism evidence="2 3">
    <name type="scientific">Amycolatopsis albispora</name>
    <dbReference type="NCBI Taxonomy" id="1804986"/>
    <lineage>
        <taxon>Bacteria</taxon>
        <taxon>Bacillati</taxon>
        <taxon>Actinomycetota</taxon>
        <taxon>Actinomycetes</taxon>
        <taxon>Pseudonocardiales</taxon>
        <taxon>Pseudonocardiaceae</taxon>
        <taxon>Amycolatopsis</taxon>
    </lineage>
</organism>
<sequence>MTDTGPLTDHTGRHDHNHNDTEFGRPNPAPTMIKEITEMLLYEELARARIRDLHVTARGDRTWRHARPSRRNGRIGRWAAKQARRSTR</sequence>
<gene>
    <name evidence="2" type="ORF">A4R43_22075</name>
</gene>
<feature type="compositionally biased region" description="Basic and acidic residues" evidence="1">
    <location>
        <begin position="10"/>
        <end position="23"/>
    </location>
</feature>
<feature type="region of interest" description="Disordered" evidence="1">
    <location>
        <begin position="1"/>
        <end position="31"/>
    </location>
</feature>
<evidence type="ECO:0000313" key="3">
    <source>
        <dbReference type="Proteomes" id="UP000250434"/>
    </source>
</evidence>
<dbReference type="AlphaFoldDB" id="A0A344L9Y1"/>
<evidence type="ECO:0000313" key="2">
    <source>
        <dbReference type="EMBL" id="AXB44855.1"/>
    </source>
</evidence>
<accession>A0A344L9Y1</accession>
<name>A0A344L9Y1_9PSEU</name>
<dbReference type="EMBL" id="CP015163">
    <property type="protein sequence ID" value="AXB44855.1"/>
    <property type="molecule type" value="Genomic_DNA"/>
</dbReference>
<reference evidence="2 3" key="1">
    <citation type="submission" date="2016-04" db="EMBL/GenBank/DDBJ databases">
        <title>Complete genome sequence and analysis of deep-sea sediment isolate, Amycolatopsis sp. WP1.</title>
        <authorList>
            <person name="Wang H."/>
            <person name="Chen S."/>
            <person name="Wu Q."/>
        </authorList>
    </citation>
    <scope>NUCLEOTIDE SEQUENCE [LARGE SCALE GENOMIC DNA]</scope>
    <source>
        <strain evidence="2 3">WP1</strain>
    </source>
</reference>
<feature type="region of interest" description="Disordered" evidence="1">
    <location>
        <begin position="61"/>
        <end position="88"/>
    </location>
</feature>
<dbReference type="KEGG" id="aab:A4R43_22075"/>
<protein>
    <submittedName>
        <fullName evidence="2">Uncharacterized protein</fullName>
    </submittedName>
</protein>
<evidence type="ECO:0000256" key="1">
    <source>
        <dbReference type="SAM" id="MobiDB-lite"/>
    </source>
</evidence>
<feature type="compositionally biased region" description="Basic residues" evidence="1">
    <location>
        <begin position="64"/>
        <end position="74"/>
    </location>
</feature>
<proteinExistence type="predicted"/>
<keyword evidence="3" id="KW-1185">Reference proteome</keyword>
<dbReference type="Proteomes" id="UP000250434">
    <property type="component" value="Chromosome"/>
</dbReference>
<dbReference type="OrthoDB" id="3638667at2"/>
<dbReference type="RefSeq" id="WP_113694114.1">
    <property type="nucleotide sequence ID" value="NZ_CP015163.1"/>
</dbReference>